<gene>
    <name evidence="3" type="ORF">GCM10025751_41120</name>
</gene>
<accession>A0AAV3UMI1</accession>
<evidence type="ECO:0000313" key="3">
    <source>
        <dbReference type="EMBL" id="GAA5058292.1"/>
    </source>
</evidence>
<evidence type="ECO:0000259" key="2">
    <source>
        <dbReference type="Pfam" id="PF03848"/>
    </source>
</evidence>
<dbReference type="AlphaFoldDB" id="A0AAV3UMI1"/>
<keyword evidence="4" id="KW-1185">Reference proteome</keyword>
<dbReference type="CDD" id="cd02440">
    <property type="entry name" value="AdoMet_MTases"/>
    <property type="match status" value="1"/>
</dbReference>
<evidence type="ECO:0000313" key="4">
    <source>
        <dbReference type="Proteomes" id="UP001501729"/>
    </source>
</evidence>
<evidence type="ECO:0000256" key="1">
    <source>
        <dbReference type="SAM" id="MobiDB-lite"/>
    </source>
</evidence>
<name>A0AAV3UMI1_9EURY</name>
<dbReference type="InterPro" id="IPR015985">
    <property type="entry name" value="TehB-like_dom"/>
</dbReference>
<dbReference type="SUPFAM" id="SSF53335">
    <property type="entry name" value="S-adenosyl-L-methionine-dependent methyltransferases"/>
    <property type="match status" value="1"/>
</dbReference>
<proteinExistence type="predicted"/>
<reference evidence="3 4" key="1">
    <citation type="journal article" date="2019" name="Int. J. Syst. Evol. Microbiol.">
        <title>The Global Catalogue of Microorganisms (GCM) 10K type strain sequencing project: providing services to taxonomists for standard genome sequencing and annotation.</title>
        <authorList>
            <consortium name="The Broad Institute Genomics Platform"/>
            <consortium name="The Broad Institute Genome Sequencing Center for Infectious Disease"/>
            <person name="Wu L."/>
            <person name="Ma J."/>
        </authorList>
    </citation>
    <scope>NUCLEOTIDE SEQUENCE [LARGE SCALE GENOMIC DNA]</scope>
    <source>
        <strain evidence="3 4">JCM 17504</strain>
    </source>
</reference>
<organism evidence="3 4">
    <name type="scientific">Haladaptatus pallidirubidus</name>
    <dbReference type="NCBI Taxonomy" id="1008152"/>
    <lineage>
        <taxon>Archaea</taxon>
        <taxon>Methanobacteriati</taxon>
        <taxon>Methanobacteriota</taxon>
        <taxon>Stenosarchaea group</taxon>
        <taxon>Halobacteria</taxon>
        <taxon>Halobacteriales</taxon>
        <taxon>Haladaptataceae</taxon>
        <taxon>Haladaptatus</taxon>
    </lineage>
</organism>
<dbReference type="Gene3D" id="3.40.50.150">
    <property type="entry name" value="Vaccinia Virus protein VP39"/>
    <property type="match status" value="1"/>
</dbReference>
<feature type="compositionally biased region" description="Basic and acidic residues" evidence="1">
    <location>
        <begin position="195"/>
        <end position="212"/>
    </location>
</feature>
<protein>
    <recommendedName>
        <fullName evidence="2">Tellurite resistance methyltransferase TehB-like domain-containing protein</fullName>
    </recommendedName>
</protein>
<dbReference type="Proteomes" id="UP001501729">
    <property type="component" value="Unassembled WGS sequence"/>
</dbReference>
<feature type="domain" description="Tellurite resistance methyltransferase TehB-like" evidence="2">
    <location>
        <begin position="48"/>
        <end position="187"/>
    </location>
</feature>
<dbReference type="EMBL" id="BAABKX010000015">
    <property type="protein sequence ID" value="GAA5058292.1"/>
    <property type="molecule type" value="Genomic_DNA"/>
</dbReference>
<feature type="region of interest" description="Disordered" evidence="1">
    <location>
        <begin position="190"/>
        <end position="212"/>
    </location>
</feature>
<comment type="caution">
    <text evidence="3">The sequence shown here is derived from an EMBL/GenBank/DDBJ whole genome shotgun (WGS) entry which is preliminary data.</text>
</comment>
<dbReference type="Pfam" id="PF03848">
    <property type="entry name" value="TehB"/>
    <property type="match status" value="1"/>
</dbReference>
<sequence length="212" mass="24064">MVIARNDWFMQHDELQQLYGHDDYYWGTEPNGLAEVVLEFAPERTAPAAVDIGAGEGRDAVYLAEHGYGVLAVDPIPNGLEKAERLAEERDVVIQTQEADVNDLDFPAMDVVYSCGVLQYLRPENRTEQFEQFKTSTTDGGIHVLFAFVNHPDIPTAPDWGDNEYFYEQGELRGYYDDWEVVEENEFIFDDDSGSEPHQHAAETLVARKPET</sequence>
<dbReference type="InterPro" id="IPR029063">
    <property type="entry name" value="SAM-dependent_MTases_sf"/>
</dbReference>